<dbReference type="PANTHER" id="PTHR20854:SF4">
    <property type="entry name" value="INOSITOL-1-MONOPHOSPHATASE-RELATED"/>
    <property type="match status" value="1"/>
</dbReference>
<dbReference type="InterPro" id="IPR020583">
    <property type="entry name" value="Inositol_monoP_metal-BS"/>
</dbReference>
<dbReference type="Pfam" id="PF00459">
    <property type="entry name" value="Inositol_P"/>
    <property type="match status" value="1"/>
</dbReference>
<reference evidence="6" key="1">
    <citation type="submission" date="2023-08" db="EMBL/GenBank/DDBJ databases">
        <title>Rhodospirillaceae gen. nov., a novel taxon isolated from the Yangtze River Yuezi River estuary sludge.</title>
        <authorList>
            <person name="Ruan L."/>
        </authorList>
    </citation>
    <scope>NUCLEOTIDE SEQUENCE [LARGE SCALE GENOMIC DNA]</scope>
    <source>
        <strain evidence="6">R-7</strain>
    </source>
</reference>
<protein>
    <submittedName>
        <fullName evidence="5">Inositol monophosphatase</fullName>
    </submittedName>
</protein>
<comment type="similarity">
    <text evidence="1">Belongs to the inositol monophosphatase superfamily.</text>
</comment>
<proteinExistence type="inferred from homology"/>
<keyword evidence="2" id="KW-0479">Metal-binding</keyword>
<evidence type="ECO:0000256" key="2">
    <source>
        <dbReference type="ARBA" id="ARBA00022723"/>
    </source>
</evidence>
<name>A0ABU0YUN0_9PROT</name>
<evidence type="ECO:0000313" key="5">
    <source>
        <dbReference type="EMBL" id="MDQ7251437.1"/>
    </source>
</evidence>
<dbReference type="EMBL" id="JAUYVI010000011">
    <property type="protein sequence ID" value="MDQ7251437.1"/>
    <property type="molecule type" value="Genomic_DNA"/>
</dbReference>
<dbReference type="PANTHER" id="PTHR20854">
    <property type="entry name" value="INOSITOL MONOPHOSPHATASE"/>
    <property type="match status" value="1"/>
</dbReference>
<evidence type="ECO:0000256" key="4">
    <source>
        <dbReference type="ARBA" id="ARBA00022842"/>
    </source>
</evidence>
<evidence type="ECO:0000256" key="3">
    <source>
        <dbReference type="ARBA" id="ARBA00022801"/>
    </source>
</evidence>
<dbReference type="Gene3D" id="3.40.190.80">
    <property type="match status" value="1"/>
</dbReference>
<accession>A0ABU0YUN0</accession>
<sequence>MMGEAARTLSDLPDDKTLVQIERMAVEVARLAGAEIVNALGGMLAIKYKSDVAAKEDTEATYRDPVSEVDHRVEVLLRARIAERFPAHDIIGEEINDRPGDRPYAEFVWAVDPIDGTANFINGFPLFAASIGVLHRGRPVVGAVWCATSHALRAGVYHGRVGAPLHFDEVPIDLKVNPSVQRRLAGDPGGGKNFGFLWDTRKTGSAAIECAFVAAGLLRVARFERPNIWDVAGGLALVQAAELDVRTIEKGQWATLDRFLGPDGDIRRWRQPLIIGDAPAVAELSGALPPKPEA</sequence>
<dbReference type="PRINTS" id="PR00377">
    <property type="entry name" value="IMPHPHTASES"/>
</dbReference>
<dbReference type="CDD" id="cd01637">
    <property type="entry name" value="IMPase_like"/>
    <property type="match status" value="1"/>
</dbReference>
<organism evidence="5 6">
    <name type="scientific">Dongia sedimenti</name>
    <dbReference type="NCBI Taxonomy" id="3064282"/>
    <lineage>
        <taxon>Bacteria</taxon>
        <taxon>Pseudomonadati</taxon>
        <taxon>Pseudomonadota</taxon>
        <taxon>Alphaproteobacteria</taxon>
        <taxon>Rhodospirillales</taxon>
        <taxon>Dongiaceae</taxon>
        <taxon>Dongia</taxon>
    </lineage>
</organism>
<gene>
    <name evidence="5" type="ORF">Q8A70_27370</name>
</gene>
<comment type="caution">
    <text evidence="5">The sequence shown here is derived from an EMBL/GenBank/DDBJ whole genome shotgun (WGS) entry which is preliminary data.</text>
</comment>
<evidence type="ECO:0000313" key="6">
    <source>
        <dbReference type="Proteomes" id="UP001230156"/>
    </source>
</evidence>
<dbReference type="RefSeq" id="WP_379961809.1">
    <property type="nucleotide sequence ID" value="NZ_JAUYVI010000011.1"/>
</dbReference>
<dbReference type="Proteomes" id="UP001230156">
    <property type="component" value="Unassembled WGS sequence"/>
</dbReference>
<keyword evidence="6" id="KW-1185">Reference proteome</keyword>
<dbReference type="SUPFAM" id="SSF56655">
    <property type="entry name" value="Carbohydrate phosphatase"/>
    <property type="match status" value="1"/>
</dbReference>
<dbReference type="InterPro" id="IPR000760">
    <property type="entry name" value="Inositol_monophosphatase-like"/>
</dbReference>
<dbReference type="Gene3D" id="3.30.540.10">
    <property type="entry name" value="Fructose-1,6-Bisphosphatase, subunit A, domain 1"/>
    <property type="match status" value="1"/>
</dbReference>
<evidence type="ECO:0000256" key="1">
    <source>
        <dbReference type="ARBA" id="ARBA00009759"/>
    </source>
</evidence>
<keyword evidence="3" id="KW-0378">Hydrolase</keyword>
<keyword evidence="4" id="KW-0460">Magnesium</keyword>
<dbReference type="PROSITE" id="PS00629">
    <property type="entry name" value="IMP_1"/>
    <property type="match status" value="1"/>
</dbReference>